<protein>
    <submittedName>
        <fullName evidence="3">Uncharacterized protein</fullName>
    </submittedName>
</protein>
<organism evidence="3">
    <name type="scientific">viral metagenome</name>
    <dbReference type="NCBI Taxonomy" id="1070528"/>
    <lineage>
        <taxon>unclassified sequences</taxon>
        <taxon>metagenomes</taxon>
        <taxon>organismal metagenomes</taxon>
    </lineage>
</organism>
<accession>A0A6C0KDR1</accession>
<proteinExistence type="predicted"/>
<feature type="compositionally biased region" description="Polar residues" evidence="2">
    <location>
        <begin position="395"/>
        <end position="415"/>
    </location>
</feature>
<feature type="coiled-coil region" evidence="1">
    <location>
        <begin position="59"/>
        <end position="86"/>
    </location>
</feature>
<feature type="coiled-coil region" evidence="1">
    <location>
        <begin position="155"/>
        <end position="210"/>
    </location>
</feature>
<dbReference type="AlphaFoldDB" id="A0A6C0KDR1"/>
<sequence length="482" mass="54599">MDNQPQIIDITEMKDDELHTINLSSHNTNSSPNNNVNFGPGIEMLMNDRSKKTSSPSNNDSSMKSIDALENELNSLTIDTDNYGSKKDSFREVQDSMFDTEKLSVKINEMPNIKIGVETSRNEEQVNSTWDGYKTFNDIPIDPTKEVSTQPKMTREELVKEKFTYLKKLEALERNHGIELTQKYTFDSNLDEMRGEYEMIKAEKEKQNNIKFQAKMLMATVTGLEFLNNKVDPFDLKLDGWGESVNENINDYDDVFAELHDKYKSKAHMAPELKLLFMLGGSAIMVHMTNTMFKSAMPGMDDIMRQNPELMQQFTQAASSSMNQKAPGFGNFMGNMGNNFGGEGGGHNNENNPPQAPSYQQQERTSRYSEPSNRPDLNFNRPNEPNDGIPMDSYGSAQQTDNVNRDVPNNFNQTPAMRRTDPTEKPVSNTRPEMKGPTNLEDILSGLKTKKINIKEIHDEGSAIINNKATPKKKRQSLKLDI</sequence>
<dbReference type="InterPro" id="IPR043910">
    <property type="entry name" value="DUF5767"/>
</dbReference>
<dbReference type="Pfam" id="PF19071">
    <property type="entry name" value="DUF5767"/>
    <property type="match status" value="1"/>
</dbReference>
<keyword evidence="1" id="KW-0175">Coiled coil</keyword>
<evidence type="ECO:0000256" key="1">
    <source>
        <dbReference type="SAM" id="Coils"/>
    </source>
</evidence>
<evidence type="ECO:0000256" key="2">
    <source>
        <dbReference type="SAM" id="MobiDB-lite"/>
    </source>
</evidence>
<feature type="compositionally biased region" description="Low complexity" evidence="2">
    <location>
        <begin position="328"/>
        <end position="338"/>
    </location>
</feature>
<evidence type="ECO:0000313" key="3">
    <source>
        <dbReference type="EMBL" id="QHU16165.1"/>
    </source>
</evidence>
<reference evidence="3" key="1">
    <citation type="journal article" date="2020" name="Nature">
        <title>Giant virus diversity and host interactions through global metagenomics.</title>
        <authorList>
            <person name="Schulz F."/>
            <person name="Roux S."/>
            <person name="Paez-Espino D."/>
            <person name="Jungbluth S."/>
            <person name="Walsh D.A."/>
            <person name="Denef V.J."/>
            <person name="McMahon K.D."/>
            <person name="Konstantinidis K.T."/>
            <person name="Eloe-Fadrosh E.A."/>
            <person name="Kyrpides N.C."/>
            <person name="Woyke T."/>
        </authorList>
    </citation>
    <scope>NUCLEOTIDE SEQUENCE</scope>
    <source>
        <strain evidence="3">GVMAG-S-3300011013-78</strain>
    </source>
</reference>
<feature type="region of interest" description="Disordered" evidence="2">
    <location>
        <begin position="325"/>
        <end position="440"/>
    </location>
</feature>
<name>A0A6C0KDR1_9ZZZZ</name>
<feature type="compositionally biased region" description="Polar residues" evidence="2">
    <location>
        <begin position="357"/>
        <end position="372"/>
    </location>
</feature>
<dbReference type="EMBL" id="MN740877">
    <property type="protein sequence ID" value="QHU16165.1"/>
    <property type="molecule type" value="Genomic_DNA"/>
</dbReference>